<name>A0AAE0N9F1_9PEZI</name>
<keyword evidence="3" id="KW-0472">Membrane</keyword>
<dbReference type="InterPro" id="IPR001841">
    <property type="entry name" value="Znf_RING"/>
</dbReference>
<accession>A0AAE0N9F1</accession>
<evidence type="ECO:0000313" key="6">
    <source>
        <dbReference type="Proteomes" id="UP001287356"/>
    </source>
</evidence>
<keyword evidence="3" id="KW-1133">Transmembrane helix</keyword>
<dbReference type="PANTHER" id="PTHR22765">
    <property type="entry name" value="RING FINGER AND PROTEASE ASSOCIATED DOMAIN-CONTAINING"/>
    <property type="match status" value="1"/>
</dbReference>
<keyword evidence="1" id="KW-0863">Zinc-finger</keyword>
<evidence type="ECO:0000259" key="4">
    <source>
        <dbReference type="PROSITE" id="PS50089"/>
    </source>
</evidence>
<dbReference type="PANTHER" id="PTHR22765:SF416">
    <property type="entry name" value="E3 UBIQUITIN-PROTEIN LIGASE GODZILLA"/>
    <property type="match status" value="1"/>
</dbReference>
<dbReference type="GO" id="GO:0005737">
    <property type="term" value="C:cytoplasm"/>
    <property type="evidence" value="ECO:0007669"/>
    <property type="project" value="TreeGrafter"/>
</dbReference>
<dbReference type="GO" id="GO:0008270">
    <property type="term" value="F:zinc ion binding"/>
    <property type="evidence" value="ECO:0007669"/>
    <property type="project" value="UniProtKB-KW"/>
</dbReference>
<dbReference type="CDD" id="cd16454">
    <property type="entry name" value="RING-H2_PA-TM-RING"/>
    <property type="match status" value="1"/>
</dbReference>
<keyword evidence="3" id="KW-0812">Transmembrane</keyword>
<evidence type="ECO:0000313" key="5">
    <source>
        <dbReference type="EMBL" id="KAK3375672.1"/>
    </source>
</evidence>
<dbReference type="Pfam" id="PF13639">
    <property type="entry name" value="zf-RING_2"/>
    <property type="match status" value="1"/>
</dbReference>
<dbReference type="GO" id="GO:0061630">
    <property type="term" value="F:ubiquitin protein ligase activity"/>
    <property type="evidence" value="ECO:0007669"/>
    <property type="project" value="TreeGrafter"/>
</dbReference>
<keyword evidence="1" id="KW-0862">Zinc</keyword>
<dbReference type="SUPFAM" id="SSF57850">
    <property type="entry name" value="RING/U-box"/>
    <property type="match status" value="1"/>
</dbReference>
<dbReference type="PROSITE" id="PS50089">
    <property type="entry name" value="ZF_RING_2"/>
    <property type="match status" value="1"/>
</dbReference>
<sequence>MAVIASRVTGEKTDEHGLPAISIALCILTLVVLIGFIIFRCRKWSANEGPDASPYVLAAAGHAAIVAVPLRERRARPARPVLPESALDEVPVIKYGARQAQLDKLAVWHADHSDDEEDDDDNKNGRTSPASRKAAKSETQPKSLDLESASQHNCCAVCTDGFGADDDVRVLPCRHTFHQACIDPWLLNKAATCPICRIDLCSMLKVAPAMTAPDNNAAADYYDTQHPQPIEIASWPPGIVLPRRAPRPAVAVAADFQEAAMAVPERPQPVHLQL</sequence>
<dbReference type="Gene3D" id="3.30.40.10">
    <property type="entry name" value="Zinc/RING finger domain, C3HC4 (zinc finger)"/>
    <property type="match status" value="1"/>
</dbReference>
<evidence type="ECO:0000256" key="3">
    <source>
        <dbReference type="SAM" id="Phobius"/>
    </source>
</evidence>
<organism evidence="5 6">
    <name type="scientific">Lasiosphaeria ovina</name>
    <dbReference type="NCBI Taxonomy" id="92902"/>
    <lineage>
        <taxon>Eukaryota</taxon>
        <taxon>Fungi</taxon>
        <taxon>Dikarya</taxon>
        <taxon>Ascomycota</taxon>
        <taxon>Pezizomycotina</taxon>
        <taxon>Sordariomycetes</taxon>
        <taxon>Sordariomycetidae</taxon>
        <taxon>Sordariales</taxon>
        <taxon>Lasiosphaeriaceae</taxon>
        <taxon>Lasiosphaeria</taxon>
    </lineage>
</organism>
<dbReference type="InterPro" id="IPR013083">
    <property type="entry name" value="Znf_RING/FYVE/PHD"/>
</dbReference>
<feature type="transmembrane region" description="Helical" evidence="3">
    <location>
        <begin position="20"/>
        <end position="40"/>
    </location>
</feature>
<keyword evidence="6" id="KW-1185">Reference proteome</keyword>
<gene>
    <name evidence="5" type="ORF">B0T24DRAFT_548948</name>
</gene>
<feature type="region of interest" description="Disordered" evidence="2">
    <location>
        <begin position="110"/>
        <end position="145"/>
    </location>
</feature>
<keyword evidence="1" id="KW-0479">Metal-binding</keyword>
<reference evidence="5" key="2">
    <citation type="submission" date="2023-06" db="EMBL/GenBank/DDBJ databases">
        <authorList>
            <consortium name="Lawrence Berkeley National Laboratory"/>
            <person name="Haridas S."/>
            <person name="Hensen N."/>
            <person name="Bonometti L."/>
            <person name="Westerberg I."/>
            <person name="Brannstrom I.O."/>
            <person name="Guillou S."/>
            <person name="Cros-Aarteil S."/>
            <person name="Calhoun S."/>
            <person name="Kuo A."/>
            <person name="Mondo S."/>
            <person name="Pangilinan J."/>
            <person name="Riley R."/>
            <person name="Labutti K."/>
            <person name="Andreopoulos B."/>
            <person name="Lipzen A."/>
            <person name="Chen C."/>
            <person name="Yanf M."/>
            <person name="Daum C."/>
            <person name="Ng V."/>
            <person name="Clum A."/>
            <person name="Steindorff A."/>
            <person name="Ohm R."/>
            <person name="Martin F."/>
            <person name="Silar P."/>
            <person name="Natvig D."/>
            <person name="Lalanne C."/>
            <person name="Gautier V."/>
            <person name="Ament-Velasquez S.L."/>
            <person name="Kruys A."/>
            <person name="Hutchinson M.I."/>
            <person name="Powell A.J."/>
            <person name="Barry K."/>
            <person name="Miller A.N."/>
            <person name="Grigoriev I.V."/>
            <person name="Debuchy R."/>
            <person name="Gladieux P."/>
            <person name="Thoren M.H."/>
            <person name="Johannesson H."/>
        </authorList>
    </citation>
    <scope>NUCLEOTIDE SEQUENCE</scope>
    <source>
        <strain evidence="5">CBS 958.72</strain>
    </source>
</reference>
<reference evidence="5" key="1">
    <citation type="journal article" date="2023" name="Mol. Phylogenet. Evol.">
        <title>Genome-scale phylogeny and comparative genomics of the fungal order Sordariales.</title>
        <authorList>
            <person name="Hensen N."/>
            <person name="Bonometti L."/>
            <person name="Westerberg I."/>
            <person name="Brannstrom I.O."/>
            <person name="Guillou S."/>
            <person name="Cros-Aarteil S."/>
            <person name="Calhoun S."/>
            <person name="Haridas S."/>
            <person name="Kuo A."/>
            <person name="Mondo S."/>
            <person name="Pangilinan J."/>
            <person name="Riley R."/>
            <person name="LaButti K."/>
            <person name="Andreopoulos B."/>
            <person name="Lipzen A."/>
            <person name="Chen C."/>
            <person name="Yan M."/>
            <person name="Daum C."/>
            <person name="Ng V."/>
            <person name="Clum A."/>
            <person name="Steindorff A."/>
            <person name="Ohm R.A."/>
            <person name="Martin F."/>
            <person name="Silar P."/>
            <person name="Natvig D.O."/>
            <person name="Lalanne C."/>
            <person name="Gautier V."/>
            <person name="Ament-Velasquez S.L."/>
            <person name="Kruys A."/>
            <person name="Hutchinson M.I."/>
            <person name="Powell A.J."/>
            <person name="Barry K."/>
            <person name="Miller A.N."/>
            <person name="Grigoriev I.V."/>
            <person name="Debuchy R."/>
            <person name="Gladieux P."/>
            <person name="Hiltunen Thoren M."/>
            <person name="Johannesson H."/>
        </authorList>
    </citation>
    <scope>NUCLEOTIDE SEQUENCE</scope>
    <source>
        <strain evidence="5">CBS 958.72</strain>
    </source>
</reference>
<protein>
    <recommendedName>
        <fullName evidence="4">RING-type domain-containing protein</fullName>
    </recommendedName>
</protein>
<evidence type="ECO:0000256" key="2">
    <source>
        <dbReference type="SAM" id="MobiDB-lite"/>
    </source>
</evidence>
<feature type="domain" description="RING-type" evidence="4">
    <location>
        <begin position="155"/>
        <end position="197"/>
    </location>
</feature>
<comment type="caution">
    <text evidence="5">The sequence shown here is derived from an EMBL/GenBank/DDBJ whole genome shotgun (WGS) entry which is preliminary data.</text>
</comment>
<proteinExistence type="predicted"/>
<dbReference type="GO" id="GO:0006511">
    <property type="term" value="P:ubiquitin-dependent protein catabolic process"/>
    <property type="evidence" value="ECO:0007669"/>
    <property type="project" value="TreeGrafter"/>
</dbReference>
<dbReference type="Proteomes" id="UP001287356">
    <property type="component" value="Unassembled WGS sequence"/>
</dbReference>
<dbReference type="InterPro" id="IPR051826">
    <property type="entry name" value="E3_ubiquitin-ligase_domain"/>
</dbReference>
<dbReference type="SMART" id="SM00184">
    <property type="entry name" value="RING"/>
    <property type="match status" value="1"/>
</dbReference>
<dbReference type="AlphaFoldDB" id="A0AAE0N9F1"/>
<dbReference type="EMBL" id="JAULSN010000003">
    <property type="protein sequence ID" value="KAK3375672.1"/>
    <property type="molecule type" value="Genomic_DNA"/>
</dbReference>
<evidence type="ECO:0000256" key="1">
    <source>
        <dbReference type="PROSITE-ProRule" id="PRU00175"/>
    </source>
</evidence>